<organism evidence="2 3">
    <name type="scientific">Arachis hypogaea</name>
    <name type="common">Peanut</name>
    <dbReference type="NCBI Taxonomy" id="3818"/>
    <lineage>
        <taxon>Eukaryota</taxon>
        <taxon>Viridiplantae</taxon>
        <taxon>Streptophyta</taxon>
        <taxon>Embryophyta</taxon>
        <taxon>Tracheophyta</taxon>
        <taxon>Spermatophyta</taxon>
        <taxon>Magnoliopsida</taxon>
        <taxon>eudicotyledons</taxon>
        <taxon>Gunneridae</taxon>
        <taxon>Pentapetalae</taxon>
        <taxon>rosids</taxon>
        <taxon>fabids</taxon>
        <taxon>Fabales</taxon>
        <taxon>Fabaceae</taxon>
        <taxon>Papilionoideae</taxon>
        <taxon>50 kb inversion clade</taxon>
        <taxon>dalbergioids sensu lato</taxon>
        <taxon>Dalbergieae</taxon>
        <taxon>Pterocarpus clade</taxon>
        <taxon>Arachis</taxon>
    </lineage>
</organism>
<gene>
    <name evidence="2" type="ORF">Ahy_A10g050819</name>
</gene>
<evidence type="ECO:0000313" key="3">
    <source>
        <dbReference type="Proteomes" id="UP000289738"/>
    </source>
</evidence>
<keyword evidence="1" id="KW-0472">Membrane</keyword>
<dbReference type="UniPathway" id="UPA00143"/>
<evidence type="ECO:0000256" key="1">
    <source>
        <dbReference type="SAM" id="Phobius"/>
    </source>
</evidence>
<evidence type="ECO:0000313" key="2">
    <source>
        <dbReference type="EMBL" id="RYR35693.1"/>
    </source>
</evidence>
<keyword evidence="1" id="KW-0812">Transmembrane</keyword>
<name>A0A445BAI0_ARAHY</name>
<protein>
    <submittedName>
        <fullName evidence="2">Uncharacterized protein</fullName>
    </submittedName>
</protein>
<feature type="transmembrane region" description="Helical" evidence="1">
    <location>
        <begin position="57"/>
        <end position="79"/>
    </location>
</feature>
<dbReference type="STRING" id="3818.A0A445BAI0"/>
<keyword evidence="1" id="KW-1133">Transmembrane helix</keyword>
<dbReference type="PANTHER" id="PTHR31060:SF4">
    <property type="entry name" value="1,8-CINEOLE SYNTHASE"/>
    <property type="match status" value="1"/>
</dbReference>
<dbReference type="InterPro" id="IPR038920">
    <property type="entry name" value="At3g05675-like"/>
</dbReference>
<dbReference type="Gramene" id="arahy.Tifrunner.gnm2.ann2.Ah10g060600.1">
    <property type="protein sequence ID" value="arahy.Tifrunner.gnm2.ann2.Ah10g060600.1-CDS"/>
    <property type="gene ID" value="arahy.Tifrunner.gnm2.ann2.Ah10g060600"/>
</dbReference>
<sequence>MKMGSSNNNNKKMDFSEETFPLPPLLIRNLIVSFVNNADKSLIHYAQKYKLLETLRFIIVGFYLFFIRFVPSFFINLLYPPHQQRKYDVVSLNGLTNPDNKKLLAYDPVHSNQLACDSRSPGNDTPIGRALSQLLISVNDIPVSSRKYEVVRSLADRIIDDNHSDGVPSLREVNRVVLSAAFERALRQLEAAVAELGDGYDDGDFHRMRKVLKAVKTVGMRVAGAGVAAGSGESGNLVGIPVEKLAAEVLWMGQKLAACGFPEEAVWRWAAARNLGLLALTADPRLQCSLVKLTAFLFKEAKNMAQDEIDEGKVKVYMQVKFRLLQSWLPLLCRASNGTDAPVLSVSERTELESVLEYIIERLEAEQQEQILSLWLHYFTHSPSSDWPNLQNCFARWCNASRKQLLLN</sequence>
<dbReference type="EMBL" id="SDMP01000010">
    <property type="protein sequence ID" value="RYR35693.1"/>
    <property type="molecule type" value="Genomic_DNA"/>
</dbReference>
<accession>A0A445BAI0</accession>
<reference evidence="2 3" key="1">
    <citation type="submission" date="2019-01" db="EMBL/GenBank/DDBJ databases">
        <title>Sequencing of cultivated peanut Arachis hypogaea provides insights into genome evolution and oil improvement.</title>
        <authorList>
            <person name="Chen X."/>
        </authorList>
    </citation>
    <scope>NUCLEOTIDE SEQUENCE [LARGE SCALE GENOMIC DNA]</scope>
    <source>
        <strain evidence="3">cv. Fuhuasheng</strain>
        <tissue evidence="2">Leaves</tissue>
    </source>
</reference>
<proteinExistence type="predicted"/>
<dbReference type="AlphaFoldDB" id="A0A445BAI0"/>
<keyword evidence="3" id="KW-1185">Reference proteome</keyword>
<dbReference type="GO" id="GO:0016567">
    <property type="term" value="P:protein ubiquitination"/>
    <property type="evidence" value="ECO:0007669"/>
    <property type="project" value="UniProtKB-UniPathway"/>
</dbReference>
<dbReference type="Proteomes" id="UP000289738">
    <property type="component" value="Chromosome A10"/>
</dbReference>
<dbReference type="PANTHER" id="PTHR31060">
    <property type="entry name" value="OSJNBA0011J08.25 PROTEIN-RELATED"/>
    <property type="match status" value="1"/>
</dbReference>
<comment type="caution">
    <text evidence="2">The sequence shown here is derived from an EMBL/GenBank/DDBJ whole genome shotgun (WGS) entry which is preliminary data.</text>
</comment>
<dbReference type="OrthoDB" id="678132at2759"/>